<evidence type="ECO:0000313" key="8">
    <source>
        <dbReference type="Proteomes" id="UP001501920"/>
    </source>
</evidence>
<feature type="transmembrane region" description="Helical" evidence="5">
    <location>
        <begin position="407"/>
        <end position="426"/>
    </location>
</feature>
<reference evidence="7" key="2">
    <citation type="submission" date="2025-08" db="UniProtKB">
        <authorList>
            <consortium name="Ensembl"/>
        </authorList>
    </citation>
    <scope>IDENTIFICATION</scope>
</reference>
<evidence type="ECO:0000313" key="7">
    <source>
        <dbReference type="Ensembl" id="ENSPNAP00000045181.1"/>
    </source>
</evidence>
<evidence type="ECO:0000259" key="6">
    <source>
        <dbReference type="PROSITE" id="PS50850"/>
    </source>
</evidence>
<dbReference type="Ensembl" id="ENSPNAT00000076615.1">
    <property type="protein sequence ID" value="ENSPNAP00000045181.1"/>
    <property type="gene ID" value="ENSPNAG00000027046.2"/>
</dbReference>
<dbReference type="AlphaFoldDB" id="A0AAR2J5S7"/>
<evidence type="ECO:0000256" key="3">
    <source>
        <dbReference type="ARBA" id="ARBA00022989"/>
    </source>
</evidence>
<dbReference type="GeneTree" id="ENSGT00940000164766"/>
<dbReference type="SUPFAM" id="SSF103473">
    <property type="entry name" value="MFS general substrate transporter"/>
    <property type="match status" value="1"/>
</dbReference>
<dbReference type="InterPro" id="IPR020846">
    <property type="entry name" value="MFS_dom"/>
</dbReference>
<keyword evidence="2 5" id="KW-0812">Transmembrane</keyword>
<feature type="transmembrane region" description="Helical" evidence="5">
    <location>
        <begin position="315"/>
        <end position="335"/>
    </location>
</feature>
<feature type="transmembrane region" description="Helical" evidence="5">
    <location>
        <begin position="141"/>
        <end position="162"/>
    </location>
</feature>
<dbReference type="Gene3D" id="1.20.1250.20">
    <property type="entry name" value="MFS general substrate transporter like domains"/>
    <property type="match status" value="1"/>
</dbReference>
<feature type="transmembrane region" description="Helical" evidence="5">
    <location>
        <begin position="117"/>
        <end position="135"/>
    </location>
</feature>
<dbReference type="GO" id="GO:0016020">
    <property type="term" value="C:membrane"/>
    <property type="evidence" value="ECO:0007669"/>
    <property type="project" value="UniProtKB-SubCell"/>
</dbReference>
<evidence type="ECO:0000256" key="2">
    <source>
        <dbReference type="ARBA" id="ARBA00022692"/>
    </source>
</evidence>
<feature type="transmembrane region" description="Helical" evidence="5">
    <location>
        <begin position="376"/>
        <end position="395"/>
    </location>
</feature>
<dbReference type="InterPro" id="IPR036259">
    <property type="entry name" value="MFS_trans_sf"/>
</dbReference>
<feature type="transmembrane region" description="Helical" evidence="5">
    <location>
        <begin position="284"/>
        <end position="303"/>
    </location>
</feature>
<feature type="transmembrane region" description="Helical" evidence="5">
    <location>
        <begin position="347"/>
        <end position="364"/>
    </location>
</feature>
<keyword evidence="4 5" id="KW-0472">Membrane</keyword>
<organism evidence="7 8">
    <name type="scientific">Pygocentrus nattereri</name>
    <name type="common">Red-bellied piranha</name>
    <dbReference type="NCBI Taxonomy" id="42514"/>
    <lineage>
        <taxon>Eukaryota</taxon>
        <taxon>Metazoa</taxon>
        <taxon>Chordata</taxon>
        <taxon>Craniata</taxon>
        <taxon>Vertebrata</taxon>
        <taxon>Euteleostomi</taxon>
        <taxon>Actinopterygii</taxon>
        <taxon>Neopterygii</taxon>
        <taxon>Teleostei</taxon>
        <taxon>Ostariophysi</taxon>
        <taxon>Characiformes</taxon>
        <taxon>Characoidei</taxon>
        <taxon>Pygocentrus</taxon>
    </lineage>
</organism>
<keyword evidence="3 5" id="KW-1133">Transmembrane helix</keyword>
<dbReference type="PROSITE" id="PS50850">
    <property type="entry name" value="MFS"/>
    <property type="match status" value="1"/>
</dbReference>
<evidence type="ECO:0000256" key="4">
    <source>
        <dbReference type="ARBA" id="ARBA00023136"/>
    </source>
</evidence>
<reference evidence="7 8" key="1">
    <citation type="submission" date="2020-10" db="EMBL/GenBank/DDBJ databases">
        <title>Pygocentrus nattereri (red-bellied piranha) genome, fPygNat1, primary haplotype.</title>
        <authorList>
            <person name="Myers G."/>
            <person name="Meyer A."/>
            <person name="Karagic N."/>
            <person name="Pippel M."/>
            <person name="Winkler S."/>
            <person name="Tracey A."/>
            <person name="Wood J."/>
            <person name="Formenti G."/>
            <person name="Howe K."/>
            <person name="Fedrigo O."/>
            <person name="Jarvis E.D."/>
        </authorList>
    </citation>
    <scope>NUCLEOTIDE SEQUENCE [LARGE SCALE GENOMIC DNA]</scope>
</reference>
<dbReference type="Pfam" id="PF00083">
    <property type="entry name" value="Sugar_tr"/>
    <property type="match status" value="1"/>
</dbReference>
<comment type="subcellular location">
    <subcellularLocation>
        <location evidence="1">Membrane</location>
        <topology evidence="1">Multi-pass membrane protein</topology>
    </subcellularLocation>
</comment>
<feature type="domain" description="Major facilitator superfamily (MFS) profile" evidence="6">
    <location>
        <begin position="35"/>
        <end position="460"/>
    </location>
</feature>
<dbReference type="InterPro" id="IPR005828">
    <property type="entry name" value="MFS_sugar_transport-like"/>
</dbReference>
<feature type="transmembrane region" description="Helical" evidence="5">
    <location>
        <begin position="438"/>
        <end position="455"/>
    </location>
</feature>
<evidence type="ECO:0000256" key="1">
    <source>
        <dbReference type="ARBA" id="ARBA00004141"/>
    </source>
</evidence>
<feature type="transmembrane region" description="Helical" evidence="5">
    <location>
        <begin position="171"/>
        <end position="197"/>
    </location>
</feature>
<protein>
    <recommendedName>
        <fullName evidence="6">Major facilitator superfamily (MFS) profile domain-containing protein</fullName>
    </recommendedName>
</protein>
<accession>A0AAR2J5S7</accession>
<proteinExistence type="predicted"/>
<keyword evidence="8" id="KW-1185">Reference proteome</keyword>
<feature type="transmembrane region" description="Helical" evidence="5">
    <location>
        <begin position="203"/>
        <end position="221"/>
    </location>
</feature>
<dbReference type="Proteomes" id="UP001501920">
    <property type="component" value="Chromosome 10"/>
</dbReference>
<dbReference type="PANTHER" id="PTHR24064">
    <property type="entry name" value="SOLUTE CARRIER FAMILY 22 MEMBER"/>
    <property type="match status" value="1"/>
</dbReference>
<feature type="transmembrane region" description="Helical" evidence="5">
    <location>
        <begin position="21"/>
        <end position="44"/>
    </location>
</feature>
<gene>
    <name evidence="7" type="primary">SLC22A15</name>
</gene>
<feature type="transmembrane region" description="Helical" evidence="5">
    <location>
        <begin position="87"/>
        <end position="105"/>
    </location>
</feature>
<sequence length="507" mass="55664">MDLEEAFQAVGEFGRYQKRMVGVLVLLQIYMACQSMLIVLVGAVPEYHGEPVTERGGGDLTQSVTFTEDFSSIVTEWYLVKQQAYKVSLAGSLFFAGVLVGNVLFGPLSDKIGRKPVFLMSLFFELLFAYGSALAPNYELFALSRFLVGMMNGGMALVCFILSQEYVGKSYWALTGTLANMTFAVGIALFAVLGYFIRHWRNLAAAANSPGVLLFLLCITLPESPRWLYSRGRMGQAERVLQNFAVRNGKGRVTLKLRRTPGSPGAETPSPGLFMLATHAVLRCRTMVLMYVWYACSLVYYGLTMNASEDKGNRYLSVAMYGLVELPAYPLCIYFINKSWSGRRKSLAGFLILAGLCCLLSMAVPVQSGSVASGSSLALLGKLMVSAAFNIVYVYTSELYPTVIRNAGLGVCSMSCRVGGILAPFVPSLKVLHASMPFTVFCLIGVTAGALGLLLPETLNKPVAETLEELSAPAYQRILETQFNEIERNFTNDRLYFTDICFYYNGC</sequence>
<name>A0AAR2J5S7_PYGNA</name>
<evidence type="ECO:0000256" key="5">
    <source>
        <dbReference type="SAM" id="Phobius"/>
    </source>
</evidence>
<reference evidence="7" key="3">
    <citation type="submission" date="2025-09" db="UniProtKB">
        <authorList>
            <consortium name="Ensembl"/>
        </authorList>
    </citation>
    <scope>IDENTIFICATION</scope>
</reference>
<dbReference type="GO" id="GO:0022857">
    <property type="term" value="F:transmembrane transporter activity"/>
    <property type="evidence" value="ECO:0007669"/>
    <property type="project" value="InterPro"/>
</dbReference>